<name>A0A1G9PUF3_9PROT</name>
<feature type="signal peptide" evidence="14">
    <location>
        <begin position="1"/>
        <end position="20"/>
    </location>
</feature>
<evidence type="ECO:0000256" key="9">
    <source>
        <dbReference type="ARBA" id="ARBA00022927"/>
    </source>
</evidence>
<dbReference type="PROSITE" id="PS52015">
    <property type="entry name" value="TONB_CTD"/>
    <property type="match status" value="1"/>
</dbReference>
<evidence type="ECO:0000256" key="10">
    <source>
        <dbReference type="ARBA" id="ARBA00022989"/>
    </source>
</evidence>
<dbReference type="InterPro" id="IPR003538">
    <property type="entry name" value="TonB"/>
</dbReference>
<dbReference type="GO" id="GO:0055085">
    <property type="term" value="P:transmembrane transport"/>
    <property type="evidence" value="ECO:0007669"/>
    <property type="project" value="InterPro"/>
</dbReference>
<evidence type="ECO:0000256" key="2">
    <source>
        <dbReference type="ARBA" id="ARBA00006555"/>
    </source>
</evidence>
<reference evidence="16 17" key="1">
    <citation type="submission" date="2016-10" db="EMBL/GenBank/DDBJ databases">
        <authorList>
            <person name="de Groot N.N."/>
        </authorList>
    </citation>
    <scope>NUCLEOTIDE SEQUENCE [LARGE SCALE GENOMIC DNA]</scope>
    <source>
        <strain evidence="16 17">DSM 16077</strain>
    </source>
</reference>
<evidence type="ECO:0000313" key="16">
    <source>
        <dbReference type="EMBL" id="SDM02396.1"/>
    </source>
</evidence>
<dbReference type="NCBIfam" id="TIGR01352">
    <property type="entry name" value="tonB_Cterm"/>
    <property type="match status" value="1"/>
</dbReference>
<keyword evidence="5 13" id="KW-1003">Cell membrane</keyword>
<protein>
    <recommendedName>
        <fullName evidence="3 13">Protein TonB</fullName>
    </recommendedName>
</protein>
<evidence type="ECO:0000256" key="12">
    <source>
        <dbReference type="ARBA" id="ARBA00025849"/>
    </source>
</evidence>
<keyword evidence="9 13" id="KW-0653">Protein transport</keyword>
<evidence type="ECO:0000256" key="13">
    <source>
        <dbReference type="RuleBase" id="RU362123"/>
    </source>
</evidence>
<evidence type="ECO:0000256" key="4">
    <source>
        <dbReference type="ARBA" id="ARBA00022448"/>
    </source>
</evidence>
<dbReference type="Gene3D" id="3.30.2420.10">
    <property type="entry name" value="TonB"/>
    <property type="match status" value="1"/>
</dbReference>
<gene>
    <name evidence="16" type="ORF">SAMN04488568_10435</name>
</gene>
<dbReference type="SUPFAM" id="SSF74653">
    <property type="entry name" value="TolA/TonB C-terminal domain"/>
    <property type="match status" value="1"/>
</dbReference>
<dbReference type="AlphaFoldDB" id="A0A1G9PUF3"/>
<evidence type="ECO:0000256" key="14">
    <source>
        <dbReference type="SAM" id="SignalP"/>
    </source>
</evidence>
<keyword evidence="13" id="KW-0735">Signal-anchor</keyword>
<dbReference type="STRING" id="144026.SAMN04488568_10435"/>
<feature type="chain" id="PRO_5011518322" description="Protein TonB" evidence="14">
    <location>
        <begin position="21"/>
        <end position="400"/>
    </location>
</feature>
<proteinExistence type="inferred from homology"/>
<evidence type="ECO:0000256" key="7">
    <source>
        <dbReference type="ARBA" id="ARBA00022692"/>
    </source>
</evidence>
<evidence type="ECO:0000256" key="11">
    <source>
        <dbReference type="ARBA" id="ARBA00023136"/>
    </source>
</evidence>
<accession>A0A1G9PUF3</accession>
<comment type="function">
    <text evidence="13">Interacts with outer membrane receptor proteins that carry out high-affinity binding and energy dependent uptake into the periplasmic space of specific substrates. It could act to transduce energy from the cytoplasmic membrane to specific energy-requiring processes in the outer membrane, resulting in the release into the periplasm of ligands bound by these outer membrane proteins.</text>
</comment>
<sequence length="400" mass="42874">MKQFIVALSLVVLVTLAASAQDDPLPDSVSQAYLAYENAMAAQDYVAASEAARAAWQAARDERIDAGLIGILAENYGNLALRRGLPEEAYPAWRSAAEISDRLRASQTERATRWYQASLSAFANGDIRDARQCSLRASRSVGGREDSVAPSLAGDIHYMVALSSGQLGRLRTMSGHAALALEAFEASGRSPDRVLANAHYLAGVGQYFEGERLDALYNFHISRSMFASVEAAGADTDNVRTTTAWIQLARGAATAEDRALVDARIAASAYPETGAHPSWSDREGANIYDVDAVVAGTRAQPRYPVRAAEAGIDGIVVVRFDVTESGRTDSATVVAAAPGGVFDDETLQAVASWRYEPAQIGGQAVRRVGLLTQFQFTMCELPTAWQCRMQSEAEAEADAE</sequence>
<keyword evidence="6 13" id="KW-0997">Cell inner membrane</keyword>
<evidence type="ECO:0000256" key="6">
    <source>
        <dbReference type="ARBA" id="ARBA00022519"/>
    </source>
</evidence>
<dbReference type="GO" id="GO:0098797">
    <property type="term" value="C:plasma membrane protein complex"/>
    <property type="evidence" value="ECO:0007669"/>
    <property type="project" value="TreeGrafter"/>
</dbReference>
<keyword evidence="11" id="KW-0472">Membrane</keyword>
<keyword evidence="17" id="KW-1185">Reference proteome</keyword>
<dbReference type="Pfam" id="PF03544">
    <property type="entry name" value="TonB_C"/>
    <property type="match status" value="1"/>
</dbReference>
<dbReference type="GO" id="GO:0015891">
    <property type="term" value="P:siderophore transport"/>
    <property type="evidence" value="ECO:0007669"/>
    <property type="project" value="InterPro"/>
</dbReference>
<evidence type="ECO:0000256" key="8">
    <source>
        <dbReference type="ARBA" id="ARBA00022737"/>
    </source>
</evidence>
<evidence type="ECO:0000259" key="15">
    <source>
        <dbReference type="PROSITE" id="PS52015"/>
    </source>
</evidence>
<keyword evidence="4 13" id="KW-0813">Transport</keyword>
<evidence type="ECO:0000313" key="17">
    <source>
        <dbReference type="Proteomes" id="UP000199759"/>
    </source>
</evidence>
<evidence type="ECO:0000256" key="5">
    <source>
        <dbReference type="ARBA" id="ARBA00022475"/>
    </source>
</evidence>
<dbReference type="InterPro" id="IPR006260">
    <property type="entry name" value="TonB/TolA_C"/>
</dbReference>
<dbReference type="PRINTS" id="PR01374">
    <property type="entry name" value="TONBPROTEIN"/>
</dbReference>
<dbReference type="RefSeq" id="WP_176780257.1">
    <property type="nucleotide sequence ID" value="NZ_FNHG01000004.1"/>
</dbReference>
<dbReference type="GO" id="GO:0031992">
    <property type="term" value="F:energy transducer activity"/>
    <property type="evidence" value="ECO:0007669"/>
    <property type="project" value="InterPro"/>
</dbReference>
<evidence type="ECO:0000256" key="1">
    <source>
        <dbReference type="ARBA" id="ARBA00004383"/>
    </source>
</evidence>
<comment type="subunit">
    <text evidence="12">Homodimer. Forms a complex with the accessory proteins ExbB and ExbD.</text>
</comment>
<keyword evidence="14" id="KW-0732">Signal</keyword>
<feature type="domain" description="TonB C-terminal" evidence="15">
    <location>
        <begin position="288"/>
        <end position="383"/>
    </location>
</feature>
<dbReference type="PANTHER" id="PTHR33446">
    <property type="entry name" value="PROTEIN TONB-RELATED"/>
    <property type="match status" value="1"/>
</dbReference>
<keyword evidence="7" id="KW-0812">Transmembrane</keyword>
<dbReference type="EMBL" id="FNHG01000004">
    <property type="protein sequence ID" value="SDM02396.1"/>
    <property type="molecule type" value="Genomic_DNA"/>
</dbReference>
<keyword evidence="10" id="KW-1133">Transmembrane helix</keyword>
<comment type="similarity">
    <text evidence="2 13">Belongs to the TonB family.</text>
</comment>
<comment type="subcellular location">
    <subcellularLocation>
        <location evidence="1 13">Cell inner membrane</location>
        <topology evidence="1 13">Single-pass membrane protein</topology>
        <orientation evidence="1 13">Periplasmic side</orientation>
    </subcellularLocation>
</comment>
<dbReference type="GO" id="GO:0015031">
    <property type="term" value="P:protein transport"/>
    <property type="evidence" value="ECO:0007669"/>
    <property type="project" value="UniProtKB-UniRule"/>
</dbReference>
<dbReference type="InterPro" id="IPR037682">
    <property type="entry name" value="TonB_C"/>
</dbReference>
<dbReference type="InterPro" id="IPR051045">
    <property type="entry name" value="TonB-dependent_transducer"/>
</dbReference>
<keyword evidence="8" id="KW-0677">Repeat</keyword>
<organism evidence="16 17">
    <name type="scientific">Maricaulis salignorans</name>
    <dbReference type="NCBI Taxonomy" id="144026"/>
    <lineage>
        <taxon>Bacteria</taxon>
        <taxon>Pseudomonadati</taxon>
        <taxon>Pseudomonadota</taxon>
        <taxon>Alphaproteobacteria</taxon>
        <taxon>Maricaulales</taxon>
        <taxon>Maricaulaceae</taxon>
        <taxon>Maricaulis</taxon>
    </lineage>
</organism>
<dbReference type="Proteomes" id="UP000199759">
    <property type="component" value="Unassembled WGS sequence"/>
</dbReference>
<evidence type="ECO:0000256" key="3">
    <source>
        <dbReference type="ARBA" id="ARBA00022362"/>
    </source>
</evidence>
<dbReference type="PANTHER" id="PTHR33446:SF8">
    <property type="entry name" value="PROTEIN TONB"/>
    <property type="match status" value="1"/>
</dbReference>
<dbReference type="GO" id="GO:0030288">
    <property type="term" value="C:outer membrane-bounded periplasmic space"/>
    <property type="evidence" value="ECO:0007669"/>
    <property type="project" value="InterPro"/>
</dbReference>